<dbReference type="EMBL" id="JWZT01004079">
    <property type="protein sequence ID" value="KII64826.1"/>
    <property type="molecule type" value="Genomic_DNA"/>
</dbReference>
<evidence type="ECO:0000313" key="1">
    <source>
        <dbReference type="EMBL" id="KII64826.1"/>
    </source>
</evidence>
<accession>A0A0C2MCI1</accession>
<dbReference type="InterPro" id="IPR053164">
    <property type="entry name" value="IS1016-like_transposase"/>
</dbReference>
<dbReference type="OrthoDB" id="10052789at2759"/>
<organism evidence="1 2">
    <name type="scientific">Thelohanellus kitauei</name>
    <name type="common">Myxosporean</name>
    <dbReference type="NCBI Taxonomy" id="669202"/>
    <lineage>
        <taxon>Eukaryota</taxon>
        <taxon>Metazoa</taxon>
        <taxon>Cnidaria</taxon>
        <taxon>Myxozoa</taxon>
        <taxon>Myxosporea</taxon>
        <taxon>Bivalvulida</taxon>
        <taxon>Platysporina</taxon>
        <taxon>Myxobolidae</taxon>
        <taxon>Thelohanellus</taxon>
    </lineage>
</organism>
<evidence type="ECO:0008006" key="3">
    <source>
        <dbReference type="Google" id="ProtNLM"/>
    </source>
</evidence>
<dbReference type="AlphaFoldDB" id="A0A0C2MCI1"/>
<proteinExistence type="predicted"/>
<gene>
    <name evidence="1" type="ORF">RF11_03330</name>
</gene>
<name>A0A0C2MCI1_THEKT</name>
<sequence>MYHRGRRPKGVWVFGANQRKAPEIPIRALLIPVPNRTSETSFSIIQRWIKPGIPHTLHLGTEVISDGWASYMVSDQMGYLHLIEIGSMPDTICLKREQENGYMEVIIWNISIASNSIKVLSTKSLEDF</sequence>
<dbReference type="PANTHER" id="PTHR47163">
    <property type="entry name" value="DDE_TNP_IS1595 DOMAIN-CONTAINING PROTEIN"/>
    <property type="match status" value="1"/>
</dbReference>
<protein>
    <recommendedName>
        <fullName evidence="3">ISXO2-like transposase domain-containing protein</fullName>
    </recommendedName>
</protein>
<reference evidence="1 2" key="1">
    <citation type="journal article" date="2014" name="Genome Biol. Evol.">
        <title>The genome of the myxosporean Thelohanellus kitauei shows adaptations to nutrient acquisition within its fish host.</title>
        <authorList>
            <person name="Yang Y."/>
            <person name="Xiong J."/>
            <person name="Zhou Z."/>
            <person name="Huo F."/>
            <person name="Miao W."/>
            <person name="Ran C."/>
            <person name="Liu Y."/>
            <person name="Zhang J."/>
            <person name="Feng J."/>
            <person name="Wang M."/>
            <person name="Wang M."/>
            <person name="Wang L."/>
            <person name="Yao B."/>
        </authorList>
    </citation>
    <scope>NUCLEOTIDE SEQUENCE [LARGE SCALE GENOMIC DNA]</scope>
    <source>
        <strain evidence="1">Wuqing</strain>
    </source>
</reference>
<evidence type="ECO:0000313" key="2">
    <source>
        <dbReference type="Proteomes" id="UP000031668"/>
    </source>
</evidence>
<dbReference type="PANTHER" id="PTHR47163:SF2">
    <property type="entry name" value="SI:DKEY-17M8.2"/>
    <property type="match status" value="1"/>
</dbReference>
<dbReference type="Proteomes" id="UP000031668">
    <property type="component" value="Unassembled WGS sequence"/>
</dbReference>
<comment type="caution">
    <text evidence="1">The sequence shown here is derived from an EMBL/GenBank/DDBJ whole genome shotgun (WGS) entry which is preliminary data.</text>
</comment>
<keyword evidence="2" id="KW-1185">Reference proteome</keyword>